<dbReference type="EMBL" id="UINC01076881">
    <property type="protein sequence ID" value="SVC16462.1"/>
    <property type="molecule type" value="Genomic_DNA"/>
</dbReference>
<accession>A0A382JYT4</accession>
<protein>
    <submittedName>
        <fullName evidence="1">Uncharacterized protein</fullName>
    </submittedName>
</protein>
<feature type="non-terminal residue" evidence="1">
    <location>
        <position position="43"/>
    </location>
</feature>
<dbReference type="AlphaFoldDB" id="A0A382JYT4"/>
<organism evidence="1">
    <name type="scientific">marine metagenome</name>
    <dbReference type="NCBI Taxonomy" id="408172"/>
    <lineage>
        <taxon>unclassified sequences</taxon>
        <taxon>metagenomes</taxon>
        <taxon>ecological metagenomes</taxon>
    </lineage>
</organism>
<proteinExistence type="predicted"/>
<evidence type="ECO:0000313" key="1">
    <source>
        <dbReference type="EMBL" id="SVC16462.1"/>
    </source>
</evidence>
<name>A0A382JYT4_9ZZZZ</name>
<sequence length="43" mass="4872">MADPDQVDVQEGPPLFVYPARMLTRSHVVTDRFEPAIDDLSSR</sequence>
<gene>
    <name evidence="1" type="ORF">METZ01_LOCUS269316</name>
</gene>
<reference evidence="1" key="1">
    <citation type="submission" date="2018-05" db="EMBL/GenBank/DDBJ databases">
        <authorList>
            <person name="Lanie J.A."/>
            <person name="Ng W.-L."/>
            <person name="Kazmierczak K.M."/>
            <person name="Andrzejewski T.M."/>
            <person name="Davidsen T.M."/>
            <person name="Wayne K.J."/>
            <person name="Tettelin H."/>
            <person name="Glass J.I."/>
            <person name="Rusch D."/>
            <person name="Podicherti R."/>
            <person name="Tsui H.-C.T."/>
            <person name="Winkler M.E."/>
        </authorList>
    </citation>
    <scope>NUCLEOTIDE SEQUENCE</scope>
</reference>